<keyword evidence="6" id="KW-0539">Nucleus</keyword>
<dbReference type="CDD" id="cd22912">
    <property type="entry name" value="HFD_H4"/>
    <property type="match status" value="1"/>
</dbReference>
<dbReference type="InterPro" id="IPR001951">
    <property type="entry name" value="Histone_H4"/>
</dbReference>
<gene>
    <name evidence="10" type="ORF">M153_10622000306</name>
</gene>
<evidence type="ECO:0000256" key="2">
    <source>
        <dbReference type="ARBA" id="ARBA00004286"/>
    </source>
</evidence>
<name>A0A0R0LRP8_9MICR</name>
<feature type="region of interest" description="Disordered" evidence="8">
    <location>
        <begin position="1"/>
        <end position="29"/>
    </location>
</feature>
<keyword evidence="7" id="KW-0544">Nucleosome core</keyword>
<dbReference type="Gene3D" id="1.10.20.10">
    <property type="entry name" value="Histone, subunit A"/>
    <property type="match status" value="1"/>
</dbReference>
<evidence type="ECO:0000256" key="6">
    <source>
        <dbReference type="ARBA" id="ARBA00023242"/>
    </source>
</evidence>
<feature type="compositionally biased region" description="Gly residues" evidence="8">
    <location>
        <begin position="1"/>
        <end position="13"/>
    </location>
</feature>
<feature type="domain" description="Transcription factor CBF/NF-Y/archaeal histone" evidence="9">
    <location>
        <begin position="31"/>
        <end position="86"/>
    </location>
</feature>
<evidence type="ECO:0000256" key="1">
    <source>
        <dbReference type="ARBA" id="ARBA00004123"/>
    </source>
</evidence>
<evidence type="ECO:0000256" key="5">
    <source>
        <dbReference type="ARBA" id="ARBA00023125"/>
    </source>
</evidence>
<proteinExistence type="inferred from homology"/>
<organism evidence="10 11">
    <name type="scientific">Pseudoloma neurophilia</name>
    <dbReference type="NCBI Taxonomy" id="146866"/>
    <lineage>
        <taxon>Eukaryota</taxon>
        <taxon>Fungi</taxon>
        <taxon>Fungi incertae sedis</taxon>
        <taxon>Microsporidia</taxon>
        <taxon>Pseudoloma</taxon>
    </lineage>
</organism>
<evidence type="ECO:0000313" key="11">
    <source>
        <dbReference type="Proteomes" id="UP000051530"/>
    </source>
</evidence>
<evidence type="ECO:0000256" key="8">
    <source>
        <dbReference type="SAM" id="MobiDB-lite"/>
    </source>
</evidence>
<evidence type="ECO:0000256" key="7">
    <source>
        <dbReference type="ARBA" id="ARBA00023269"/>
    </source>
</evidence>
<dbReference type="GO" id="GO:0030527">
    <property type="term" value="F:structural constituent of chromatin"/>
    <property type="evidence" value="ECO:0007669"/>
    <property type="project" value="InterPro"/>
</dbReference>
<dbReference type="PRINTS" id="PR00623">
    <property type="entry name" value="HISTONEH4"/>
</dbReference>
<dbReference type="GO" id="GO:0003677">
    <property type="term" value="F:DNA binding"/>
    <property type="evidence" value="ECO:0007669"/>
    <property type="project" value="UniProtKB-KW"/>
</dbReference>
<dbReference type="PANTHER" id="PTHR10484">
    <property type="entry name" value="HISTONE H4"/>
    <property type="match status" value="1"/>
</dbReference>
<comment type="subcellular location">
    <subcellularLocation>
        <location evidence="2">Chromosome</location>
    </subcellularLocation>
    <subcellularLocation>
        <location evidence="1">Nucleus</location>
    </subcellularLocation>
</comment>
<dbReference type="AlphaFoldDB" id="A0A0R0LRP8"/>
<dbReference type="InterPro" id="IPR003958">
    <property type="entry name" value="CBFA_NFYB_domain"/>
</dbReference>
<sequence>MSGRGKGGKGLGKGAAKRHRRTTPKQFELGKPAIKRLARKGGVKRVAKDCYFVIANRAGFFLESLIRCSIEYCLVARRKTLSVCDVMNGVKKMGVKMMGY</sequence>
<dbReference type="GO" id="GO:0005634">
    <property type="term" value="C:nucleus"/>
    <property type="evidence" value="ECO:0007669"/>
    <property type="project" value="UniProtKB-SubCell"/>
</dbReference>
<dbReference type="GO" id="GO:0046982">
    <property type="term" value="F:protein heterodimerization activity"/>
    <property type="evidence" value="ECO:0007669"/>
    <property type="project" value="InterPro"/>
</dbReference>
<keyword evidence="11" id="KW-1185">Reference proteome</keyword>
<evidence type="ECO:0000313" key="10">
    <source>
        <dbReference type="EMBL" id="KRH92162.1"/>
    </source>
</evidence>
<dbReference type="EMBL" id="LGUB01001151">
    <property type="protein sequence ID" value="KRH92162.1"/>
    <property type="molecule type" value="Genomic_DNA"/>
</dbReference>
<dbReference type="InterPro" id="IPR009072">
    <property type="entry name" value="Histone-fold"/>
</dbReference>
<accession>A0A0R0LRP8</accession>
<dbReference type="Pfam" id="PF00808">
    <property type="entry name" value="CBFD_NFYB_HMF"/>
    <property type="match status" value="1"/>
</dbReference>
<keyword evidence="5" id="KW-0238">DNA-binding</keyword>
<evidence type="ECO:0000256" key="4">
    <source>
        <dbReference type="ARBA" id="ARBA00022454"/>
    </source>
</evidence>
<dbReference type="SUPFAM" id="SSF47113">
    <property type="entry name" value="Histone-fold"/>
    <property type="match status" value="1"/>
</dbReference>
<comment type="similarity">
    <text evidence="3">Belongs to the histone H4 family.</text>
</comment>
<protein>
    <submittedName>
        <fullName evidence="10">Histone H4</fullName>
    </submittedName>
</protein>
<evidence type="ECO:0000256" key="3">
    <source>
        <dbReference type="ARBA" id="ARBA00006564"/>
    </source>
</evidence>
<dbReference type="VEuPathDB" id="MicrosporidiaDB:M153_10622000306"/>
<reference evidence="10 11" key="1">
    <citation type="submission" date="2015-07" db="EMBL/GenBank/DDBJ databases">
        <title>The genome of Pseudoloma neurophilia, a relevant intracellular parasite of the zebrafish.</title>
        <authorList>
            <person name="Ndikumana S."/>
            <person name="Pelin A."/>
            <person name="Sanders J."/>
            <person name="Corradi N."/>
        </authorList>
    </citation>
    <scope>NUCLEOTIDE SEQUENCE [LARGE SCALE GENOMIC DNA]</scope>
    <source>
        <strain evidence="10 11">MK1</strain>
    </source>
</reference>
<keyword evidence="4" id="KW-0158">Chromosome</keyword>
<dbReference type="GO" id="GO:0000786">
    <property type="term" value="C:nucleosome"/>
    <property type="evidence" value="ECO:0007669"/>
    <property type="project" value="UniProtKB-KW"/>
</dbReference>
<dbReference type="Proteomes" id="UP000051530">
    <property type="component" value="Unassembled WGS sequence"/>
</dbReference>
<comment type="caution">
    <text evidence="10">The sequence shown here is derived from an EMBL/GenBank/DDBJ whole genome shotgun (WGS) entry which is preliminary data.</text>
</comment>
<dbReference type="OrthoDB" id="2532770at2759"/>
<evidence type="ECO:0000259" key="9">
    <source>
        <dbReference type="Pfam" id="PF00808"/>
    </source>
</evidence>